<sequence length="309" mass="33596">MSLAIRDIRYFLAVARAGQLASAAEGEGVTQPALTKAVRRVEDEFGLQLFERSVRGMALTAAGLRVAEEMRKLQAAYADTVLLADEMRARQAGLLRVGVTDTTAGNRMAAVLGPLLVQRPGLRVRIRVDRSDVLAAQVREGELDLVLVPAYEGQPLDGHRTKIDNDPMLPLVRAGHPLASRPRVSLRDVAHFGWMSGPTNSAAYRALTDIFARNALPPPTVVMEVPFASELNLSVLAATDLVTLVTLVPRSFMQHATDERFAVLPVAALCIPRAVILLSRPGSAWSPLMETLRDSLLALRPLRRHPSAK</sequence>
<dbReference type="SUPFAM" id="SSF46785">
    <property type="entry name" value="Winged helix' DNA-binding domain"/>
    <property type="match status" value="1"/>
</dbReference>
<dbReference type="PRINTS" id="PR00039">
    <property type="entry name" value="HTHLYSR"/>
</dbReference>
<dbReference type="InterPro" id="IPR036390">
    <property type="entry name" value="WH_DNA-bd_sf"/>
</dbReference>
<proteinExistence type="inferred from homology"/>
<evidence type="ECO:0000256" key="2">
    <source>
        <dbReference type="ARBA" id="ARBA00023015"/>
    </source>
</evidence>
<reference evidence="6 7" key="1">
    <citation type="submission" date="2018-11" db="EMBL/GenBank/DDBJ databases">
        <title>The genome of Variovorax sp T529.</title>
        <authorList>
            <person name="Gao J."/>
        </authorList>
    </citation>
    <scope>NUCLEOTIDE SEQUENCE [LARGE SCALE GENOMIC DNA]</scope>
    <source>
        <strain evidence="6 7">T529</strain>
    </source>
</reference>
<dbReference type="InterPro" id="IPR050950">
    <property type="entry name" value="HTH-type_LysR_regulators"/>
</dbReference>
<gene>
    <name evidence="6" type="ORF">EH244_23325</name>
</gene>
<dbReference type="RefSeq" id="WP_124960702.1">
    <property type="nucleotide sequence ID" value="NZ_RQXU01000017.1"/>
</dbReference>
<evidence type="ECO:0000256" key="4">
    <source>
        <dbReference type="ARBA" id="ARBA00023163"/>
    </source>
</evidence>
<dbReference type="PANTHER" id="PTHR30419">
    <property type="entry name" value="HTH-TYPE TRANSCRIPTIONAL REGULATOR YBHD"/>
    <property type="match status" value="1"/>
</dbReference>
<evidence type="ECO:0000313" key="6">
    <source>
        <dbReference type="EMBL" id="RRH85035.1"/>
    </source>
</evidence>
<dbReference type="PROSITE" id="PS50931">
    <property type="entry name" value="HTH_LYSR"/>
    <property type="match status" value="1"/>
</dbReference>
<dbReference type="Pfam" id="PF03466">
    <property type="entry name" value="LysR_substrate"/>
    <property type="match status" value="1"/>
</dbReference>
<dbReference type="GO" id="GO:0005829">
    <property type="term" value="C:cytosol"/>
    <property type="evidence" value="ECO:0007669"/>
    <property type="project" value="TreeGrafter"/>
</dbReference>
<organism evidence="6 7">
    <name type="scientific">Variovorax beijingensis</name>
    <dbReference type="NCBI Taxonomy" id="2496117"/>
    <lineage>
        <taxon>Bacteria</taxon>
        <taxon>Pseudomonadati</taxon>
        <taxon>Pseudomonadota</taxon>
        <taxon>Betaproteobacteria</taxon>
        <taxon>Burkholderiales</taxon>
        <taxon>Comamonadaceae</taxon>
        <taxon>Variovorax</taxon>
    </lineage>
</organism>
<dbReference type="SUPFAM" id="SSF53850">
    <property type="entry name" value="Periplasmic binding protein-like II"/>
    <property type="match status" value="1"/>
</dbReference>
<name>A0A3P3EF53_9BURK</name>
<comment type="similarity">
    <text evidence="1">Belongs to the LysR transcriptional regulatory family.</text>
</comment>
<keyword evidence="2" id="KW-0805">Transcription regulation</keyword>
<dbReference type="InterPro" id="IPR036388">
    <property type="entry name" value="WH-like_DNA-bd_sf"/>
</dbReference>
<dbReference type="Gene3D" id="1.10.10.10">
    <property type="entry name" value="Winged helix-like DNA-binding domain superfamily/Winged helix DNA-binding domain"/>
    <property type="match status" value="1"/>
</dbReference>
<comment type="caution">
    <text evidence="6">The sequence shown here is derived from an EMBL/GenBank/DDBJ whole genome shotgun (WGS) entry which is preliminary data.</text>
</comment>
<protein>
    <submittedName>
        <fullName evidence="6">LysR family transcriptional regulator</fullName>
    </submittedName>
</protein>
<evidence type="ECO:0000259" key="5">
    <source>
        <dbReference type="PROSITE" id="PS50931"/>
    </source>
</evidence>
<feature type="domain" description="HTH lysR-type" evidence="5">
    <location>
        <begin position="1"/>
        <end position="60"/>
    </location>
</feature>
<dbReference type="Gene3D" id="3.40.190.290">
    <property type="match status" value="1"/>
</dbReference>
<dbReference type="EMBL" id="RQXU01000017">
    <property type="protein sequence ID" value="RRH85035.1"/>
    <property type="molecule type" value="Genomic_DNA"/>
</dbReference>
<dbReference type="GO" id="GO:0003677">
    <property type="term" value="F:DNA binding"/>
    <property type="evidence" value="ECO:0007669"/>
    <property type="project" value="UniProtKB-KW"/>
</dbReference>
<accession>A0A3P3EF53</accession>
<evidence type="ECO:0000313" key="7">
    <source>
        <dbReference type="Proteomes" id="UP000271590"/>
    </source>
</evidence>
<keyword evidence="3" id="KW-0238">DNA-binding</keyword>
<dbReference type="InterPro" id="IPR000847">
    <property type="entry name" value="LysR_HTH_N"/>
</dbReference>
<dbReference type="GO" id="GO:0003700">
    <property type="term" value="F:DNA-binding transcription factor activity"/>
    <property type="evidence" value="ECO:0007669"/>
    <property type="project" value="InterPro"/>
</dbReference>
<keyword evidence="4" id="KW-0804">Transcription</keyword>
<evidence type="ECO:0000256" key="3">
    <source>
        <dbReference type="ARBA" id="ARBA00023125"/>
    </source>
</evidence>
<evidence type="ECO:0000256" key="1">
    <source>
        <dbReference type="ARBA" id="ARBA00009437"/>
    </source>
</evidence>
<dbReference type="Proteomes" id="UP000271590">
    <property type="component" value="Unassembled WGS sequence"/>
</dbReference>
<dbReference type="Pfam" id="PF00126">
    <property type="entry name" value="HTH_1"/>
    <property type="match status" value="1"/>
</dbReference>
<dbReference type="AlphaFoldDB" id="A0A3P3EF53"/>
<dbReference type="InterPro" id="IPR005119">
    <property type="entry name" value="LysR_subst-bd"/>
</dbReference>